<accession>A0A395HQA7</accession>
<gene>
    <name evidence="3" type="ORF">BO97DRAFT_407623</name>
</gene>
<dbReference type="InterPro" id="IPR018815">
    <property type="entry name" value="Incr_loss_mito_DNA_1"/>
</dbReference>
<evidence type="ECO:0008006" key="5">
    <source>
        <dbReference type="Google" id="ProtNLM"/>
    </source>
</evidence>
<feature type="signal peptide" evidence="2">
    <location>
        <begin position="1"/>
        <end position="21"/>
    </location>
</feature>
<dbReference type="GeneID" id="37199966"/>
<evidence type="ECO:0000256" key="2">
    <source>
        <dbReference type="SAM" id="SignalP"/>
    </source>
</evidence>
<dbReference type="EMBL" id="KZ824303">
    <property type="protein sequence ID" value="RAL09465.1"/>
    <property type="molecule type" value="Genomic_DNA"/>
</dbReference>
<dbReference type="Proteomes" id="UP000248961">
    <property type="component" value="Unassembled WGS sequence"/>
</dbReference>
<evidence type="ECO:0000256" key="1">
    <source>
        <dbReference type="SAM" id="Phobius"/>
    </source>
</evidence>
<feature type="chain" id="PRO_5017361238" description="Increased loss of mitochondrial DNA protein 1" evidence="2">
    <location>
        <begin position="22"/>
        <end position="201"/>
    </location>
</feature>
<keyword evidence="2" id="KW-0732">Signal</keyword>
<organism evidence="3 4">
    <name type="scientific">Aspergillus homomorphus (strain CBS 101889)</name>
    <dbReference type="NCBI Taxonomy" id="1450537"/>
    <lineage>
        <taxon>Eukaryota</taxon>
        <taxon>Fungi</taxon>
        <taxon>Dikarya</taxon>
        <taxon>Ascomycota</taxon>
        <taxon>Pezizomycotina</taxon>
        <taxon>Eurotiomycetes</taxon>
        <taxon>Eurotiomycetidae</taxon>
        <taxon>Eurotiales</taxon>
        <taxon>Aspergillaceae</taxon>
        <taxon>Aspergillus</taxon>
        <taxon>Aspergillus subgen. Circumdati</taxon>
    </lineage>
</organism>
<proteinExistence type="predicted"/>
<dbReference type="Pfam" id="PF10311">
    <property type="entry name" value="Ilm1"/>
    <property type="match status" value="1"/>
</dbReference>
<keyword evidence="1" id="KW-0812">Transmembrane</keyword>
<feature type="transmembrane region" description="Helical" evidence="1">
    <location>
        <begin position="56"/>
        <end position="77"/>
    </location>
</feature>
<feature type="transmembrane region" description="Helical" evidence="1">
    <location>
        <begin position="121"/>
        <end position="141"/>
    </location>
</feature>
<dbReference type="RefSeq" id="XP_025548619.1">
    <property type="nucleotide sequence ID" value="XM_025695677.1"/>
</dbReference>
<feature type="transmembrane region" description="Helical" evidence="1">
    <location>
        <begin position="166"/>
        <end position="185"/>
    </location>
</feature>
<keyword evidence="1" id="KW-0472">Membrane</keyword>
<evidence type="ECO:0000313" key="4">
    <source>
        <dbReference type="Proteomes" id="UP000248961"/>
    </source>
</evidence>
<reference evidence="3 4" key="1">
    <citation type="submission" date="2018-02" db="EMBL/GenBank/DDBJ databases">
        <title>The genomes of Aspergillus section Nigri reveals drivers in fungal speciation.</title>
        <authorList>
            <consortium name="DOE Joint Genome Institute"/>
            <person name="Vesth T.C."/>
            <person name="Nybo J."/>
            <person name="Theobald S."/>
            <person name="Brandl J."/>
            <person name="Frisvad J.C."/>
            <person name="Nielsen K.F."/>
            <person name="Lyhne E.K."/>
            <person name="Kogle M.E."/>
            <person name="Kuo A."/>
            <person name="Riley R."/>
            <person name="Clum A."/>
            <person name="Nolan M."/>
            <person name="Lipzen A."/>
            <person name="Salamov A."/>
            <person name="Henrissat B."/>
            <person name="Wiebenga A."/>
            <person name="De vries R.P."/>
            <person name="Grigoriev I.V."/>
            <person name="Mortensen U.H."/>
            <person name="Andersen M.R."/>
            <person name="Baker S.E."/>
        </authorList>
    </citation>
    <scope>NUCLEOTIDE SEQUENCE [LARGE SCALE GENOMIC DNA]</scope>
    <source>
        <strain evidence="3 4">CBS 101889</strain>
    </source>
</reference>
<keyword evidence="4" id="KW-1185">Reference proteome</keyword>
<dbReference type="PANTHER" id="PTHR28029:SF1">
    <property type="entry name" value="PROTEIN ILM1"/>
    <property type="match status" value="1"/>
</dbReference>
<dbReference type="OrthoDB" id="5299849at2759"/>
<keyword evidence="1" id="KW-1133">Transmembrane helix</keyword>
<evidence type="ECO:0000313" key="3">
    <source>
        <dbReference type="EMBL" id="RAL09465.1"/>
    </source>
</evidence>
<dbReference type="PANTHER" id="PTHR28029">
    <property type="entry name" value="PROTEIN ILM1"/>
    <property type="match status" value="1"/>
</dbReference>
<dbReference type="VEuPathDB" id="FungiDB:BO97DRAFT_407623"/>
<dbReference type="AlphaFoldDB" id="A0A395HQA7"/>
<sequence length="201" mass="22430">MGFISSKVLIQAHAILFIVLAVHLMRSPETITDSDVVFMLGELLHLDASLSFSRPAAPFALCGILLIVDALVDLILVTKIPQTNEVLTMAEAARTHAPGSVAGAMRANPFMARLGSLYSEIWTFLSAARFCVFFAVSFFIYQSPPSGWGMESVRDVLGLAQLKDRVIFTFGFMEMMFWLWIFVTIREEKQAVASRFVERDQ</sequence>
<name>A0A395HQA7_ASPHC</name>
<protein>
    <recommendedName>
        <fullName evidence="5">Increased loss of mitochondrial DNA protein 1</fullName>
    </recommendedName>
</protein>